<name>A0A0N1HYP9_9EURO</name>
<comment type="caution">
    <text evidence="2">The sequence shown here is derived from an EMBL/GenBank/DDBJ whole genome shotgun (WGS) entry which is preliminary data.</text>
</comment>
<evidence type="ECO:0000313" key="2">
    <source>
        <dbReference type="EMBL" id="KPI43645.1"/>
    </source>
</evidence>
<dbReference type="VEuPathDB" id="FungiDB:AB675_6795"/>
<organism evidence="2 3">
    <name type="scientific">Cyphellophora attinorum</name>
    <dbReference type="NCBI Taxonomy" id="1664694"/>
    <lineage>
        <taxon>Eukaryota</taxon>
        <taxon>Fungi</taxon>
        <taxon>Dikarya</taxon>
        <taxon>Ascomycota</taxon>
        <taxon>Pezizomycotina</taxon>
        <taxon>Eurotiomycetes</taxon>
        <taxon>Chaetothyriomycetidae</taxon>
        <taxon>Chaetothyriales</taxon>
        <taxon>Cyphellophoraceae</taxon>
        <taxon>Cyphellophora</taxon>
    </lineage>
</organism>
<dbReference type="RefSeq" id="XP_018003608.1">
    <property type="nucleotide sequence ID" value="XM_018147112.1"/>
</dbReference>
<protein>
    <submittedName>
        <fullName evidence="2">Uncharacterized protein</fullName>
    </submittedName>
</protein>
<dbReference type="Proteomes" id="UP000038010">
    <property type="component" value="Unassembled WGS sequence"/>
</dbReference>
<evidence type="ECO:0000313" key="3">
    <source>
        <dbReference type="Proteomes" id="UP000038010"/>
    </source>
</evidence>
<evidence type="ECO:0000256" key="1">
    <source>
        <dbReference type="SAM" id="MobiDB-lite"/>
    </source>
</evidence>
<dbReference type="GeneID" id="28738992"/>
<gene>
    <name evidence="2" type="ORF">AB675_6795</name>
</gene>
<proteinExistence type="predicted"/>
<dbReference type="EMBL" id="LFJN01000005">
    <property type="protein sequence ID" value="KPI43645.1"/>
    <property type="molecule type" value="Genomic_DNA"/>
</dbReference>
<dbReference type="AlphaFoldDB" id="A0A0N1HYP9"/>
<feature type="compositionally biased region" description="Acidic residues" evidence="1">
    <location>
        <begin position="282"/>
        <end position="302"/>
    </location>
</feature>
<accession>A0A0N1HYP9</accession>
<keyword evidence="3" id="KW-1185">Reference proteome</keyword>
<reference evidence="2 3" key="1">
    <citation type="submission" date="2015-06" db="EMBL/GenBank/DDBJ databases">
        <title>Draft genome of the ant-associated black yeast Phialophora attae CBS 131958.</title>
        <authorList>
            <person name="Moreno L.F."/>
            <person name="Stielow B.J."/>
            <person name="de Hoog S."/>
            <person name="Vicente V.A."/>
            <person name="Weiss V.A."/>
            <person name="de Vries M."/>
            <person name="Cruz L.M."/>
            <person name="Souza E.M."/>
        </authorList>
    </citation>
    <scope>NUCLEOTIDE SEQUENCE [LARGE SCALE GENOMIC DNA]</scope>
    <source>
        <strain evidence="2 3">CBS 131958</strain>
    </source>
</reference>
<feature type="region of interest" description="Disordered" evidence="1">
    <location>
        <begin position="277"/>
        <end position="304"/>
    </location>
</feature>
<sequence>MESNTPVPSPQEIMAPGNRRFLSFPTEVRILIYKATFAWPFKPMLKVNIIDRDHPFGYVYPNHGKLELIIPADYSVAHGGRKTLDGLSSIQLHQQGINIVEFCLSNKTIYEEMHSLLSASFGLDFPDADVLYGIHLLRPTLRSTVREIRFSSFEWLAVEDIDEDVFADALTSFPALEALSLPMNSCNVSPDRYWNGWVRFAEEAKRTIKTALSVEKPKFSRGYLRQTFLGRADWDDVDEYQATLVTANVLDEDLDALDDYWKYLPKFSEVRAKERRLRYPSEDEDEEDEEDEDEDESDDEYDPDWKRVWIDIDRLTAEPSSYVNQRR</sequence>